<keyword evidence="2" id="KW-1185">Reference proteome</keyword>
<comment type="caution">
    <text evidence="1">The sequence shown here is derived from an EMBL/GenBank/DDBJ whole genome shotgun (WGS) entry which is preliminary data.</text>
</comment>
<proteinExistence type="predicted"/>
<dbReference type="Proteomes" id="UP001148838">
    <property type="component" value="Unassembled WGS sequence"/>
</dbReference>
<name>A0ABQ8TMJ2_PERAM</name>
<evidence type="ECO:0000313" key="1">
    <source>
        <dbReference type="EMBL" id="KAJ4447232.1"/>
    </source>
</evidence>
<accession>A0ABQ8TMJ2</accession>
<protein>
    <submittedName>
        <fullName evidence="1">Uncharacterized protein</fullName>
    </submittedName>
</protein>
<sequence>MKICWDATGKPELPEKTPVLLVILRRFYGYLESEGDNTGEMSPGSSAESYPAFALNGLRENPGKNLNQQLEDALMQCGDLFDLVALTQGLQDGQLDIYAHLNAIDLARDRTRNLGHRRPALYQLANEVDP</sequence>
<evidence type="ECO:0000313" key="2">
    <source>
        <dbReference type="Proteomes" id="UP001148838"/>
    </source>
</evidence>
<dbReference type="EMBL" id="JAJSOF020000005">
    <property type="protein sequence ID" value="KAJ4447232.1"/>
    <property type="molecule type" value="Genomic_DNA"/>
</dbReference>
<organism evidence="1 2">
    <name type="scientific">Periplaneta americana</name>
    <name type="common">American cockroach</name>
    <name type="synonym">Blatta americana</name>
    <dbReference type="NCBI Taxonomy" id="6978"/>
    <lineage>
        <taxon>Eukaryota</taxon>
        <taxon>Metazoa</taxon>
        <taxon>Ecdysozoa</taxon>
        <taxon>Arthropoda</taxon>
        <taxon>Hexapoda</taxon>
        <taxon>Insecta</taxon>
        <taxon>Pterygota</taxon>
        <taxon>Neoptera</taxon>
        <taxon>Polyneoptera</taxon>
        <taxon>Dictyoptera</taxon>
        <taxon>Blattodea</taxon>
        <taxon>Blattoidea</taxon>
        <taxon>Blattidae</taxon>
        <taxon>Blattinae</taxon>
        <taxon>Periplaneta</taxon>
    </lineage>
</organism>
<gene>
    <name evidence="1" type="ORF">ANN_09236</name>
</gene>
<reference evidence="1 2" key="1">
    <citation type="journal article" date="2022" name="Allergy">
        <title>Genome assembly and annotation of Periplaneta americana reveal a comprehensive cockroach allergen profile.</title>
        <authorList>
            <person name="Wang L."/>
            <person name="Xiong Q."/>
            <person name="Saelim N."/>
            <person name="Wang L."/>
            <person name="Nong W."/>
            <person name="Wan A.T."/>
            <person name="Shi M."/>
            <person name="Liu X."/>
            <person name="Cao Q."/>
            <person name="Hui J.H.L."/>
            <person name="Sookrung N."/>
            <person name="Leung T.F."/>
            <person name="Tungtrongchitr A."/>
            <person name="Tsui S.K.W."/>
        </authorList>
    </citation>
    <scope>NUCLEOTIDE SEQUENCE [LARGE SCALE GENOMIC DNA]</scope>
    <source>
        <strain evidence="1">PWHHKU_190912</strain>
    </source>
</reference>